<feature type="region of interest" description="Disordered" evidence="1">
    <location>
        <begin position="80"/>
        <end position="131"/>
    </location>
</feature>
<dbReference type="AlphaFoldDB" id="A0A2K1IZN3"/>
<dbReference type="Gramene" id="Pp3c18_2140V3.2">
    <property type="protein sequence ID" value="PAC:32981542.CDS.1"/>
    <property type="gene ID" value="Pp3c18_2140"/>
</dbReference>
<reference evidence="4" key="3">
    <citation type="submission" date="2020-12" db="UniProtKB">
        <authorList>
            <consortium name="EnsemblPlants"/>
        </authorList>
    </citation>
    <scope>IDENTIFICATION</scope>
</reference>
<protein>
    <recommendedName>
        <fullName evidence="2">F-box domain-containing protein</fullName>
    </recommendedName>
</protein>
<dbReference type="Gramene" id="Pp3c18_2140V3.1">
    <property type="protein sequence ID" value="PAC:32981541.CDS.1"/>
    <property type="gene ID" value="Pp3c18_2140"/>
</dbReference>
<dbReference type="PaxDb" id="3218-PP1S17_299V6.1"/>
<dbReference type="InterPro" id="IPR036047">
    <property type="entry name" value="F-box-like_dom_sf"/>
</dbReference>
<feature type="domain" description="F-box" evidence="2">
    <location>
        <begin position="30"/>
        <end position="76"/>
    </location>
</feature>
<evidence type="ECO:0000313" key="4">
    <source>
        <dbReference type="EnsemblPlants" id="PAC:32981541.CDS.1"/>
    </source>
</evidence>
<evidence type="ECO:0000313" key="3">
    <source>
        <dbReference type="EMBL" id="PNR34742.1"/>
    </source>
</evidence>
<dbReference type="GeneID" id="112295301"/>
<dbReference type="InterPro" id="IPR001810">
    <property type="entry name" value="F-box_dom"/>
</dbReference>
<keyword evidence="5" id="KW-1185">Reference proteome</keyword>
<accession>A0A2K1IZN3</accession>
<dbReference type="EnsemblPlants" id="Pp3c18_2140V3.1">
    <property type="protein sequence ID" value="PAC:32981541.CDS.1"/>
    <property type="gene ID" value="Pp3c18_2140"/>
</dbReference>
<dbReference type="Gene3D" id="1.20.1280.50">
    <property type="match status" value="1"/>
</dbReference>
<dbReference type="EnsemblPlants" id="Pp3c18_2140V3.2">
    <property type="protein sequence ID" value="PAC:32981542.CDS.1"/>
    <property type="gene ID" value="Pp3c18_2140"/>
</dbReference>
<feature type="compositionally biased region" description="Basic residues" evidence="1">
    <location>
        <begin position="108"/>
        <end position="123"/>
    </location>
</feature>
<proteinExistence type="predicted"/>
<dbReference type="Pfam" id="PF12937">
    <property type="entry name" value="F-box-like"/>
    <property type="match status" value="1"/>
</dbReference>
<dbReference type="RefSeq" id="XP_024402440.1">
    <property type="nucleotide sequence ID" value="XM_024546672.2"/>
</dbReference>
<name>A0A2K1IZN3_PHYPA</name>
<reference evidence="3 5" key="2">
    <citation type="journal article" date="2018" name="Plant J.">
        <title>The Physcomitrella patens chromosome-scale assembly reveals moss genome structure and evolution.</title>
        <authorList>
            <person name="Lang D."/>
            <person name="Ullrich K.K."/>
            <person name="Murat F."/>
            <person name="Fuchs J."/>
            <person name="Jenkins J."/>
            <person name="Haas F.B."/>
            <person name="Piednoel M."/>
            <person name="Gundlach H."/>
            <person name="Van Bel M."/>
            <person name="Meyberg R."/>
            <person name="Vives C."/>
            <person name="Morata J."/>
            <person name="Symeonidi A."/>
            <person name="Hiss M."/>
            <person name="Muchero W."/>
            <person name="Kamisugi Y."/>
            <person name="Saleh O."/>
            <person name="Blanc G."/>
            <person name="Decker E.L."/>
            <person name="van Gessel N."/>
            <person name="Grimwood J."/>
            <person name="Hayes R.D."/>
            <person name="Graham S.W."/>
            <person name="Gunter L.E."/>
            <person name="McDaniel S.F."/>
            <person name="Hoernstein S.N.W."/>
            <person name="Larsson A."/>
            <person name="Li F.W."/>
            <person name="Perroud P.F."/>
            <person name="Phillips J."/>
            <person name="Ranjan P."/>
            <person name="Rokshar D.S."/>
            <person name="Rothfels C.J."/>
            <person name="Schneider L."/>
            <person name="Shu S."/>
            <person name="Stevenson D.W."/>
            <person name="Thummler F."/>
            <person name="Tillich M."/>
            <person name="Villarreal Aguilar J.C."/>
            <person name="Widiez T."/>
            <person name="Wong G.K."/>
            <person name="Wymore A."/>
            <person name="Zhang Y."/>
            <person name="Zimmer A.D."/>
            <person name="Quatrano R.S."/>
            <person name="Mayer K.F.X."/>
            <person name="Goodstein D."/>
            <person name="Casacuberta J.M."/>
            <person name="Vandepoele K."/>
            <person name="Reski R."/>
            <person name="Cuming A.C."/>
            <person name="Tuskan G.A."/>
            <person name="Maumus F."/>
            <person name="Salse J."/>
            <person name="Schmutz J."/>
            <person name="Rensing S.A."/>
        </authorList>
    </citation>
    <scope>NUCLEOTIDE SEQUENCE [LARGE SCALE GENOMIC DNA]</scope>
    <source>
        <strain evidence="4 5">cv. Gransden 2004</strain>
    </source>
</reference>
<dbReference type="Proteomes" id="UP000006727">
    <property type="component" value="Chromosome 18"/>
</dbReference>
<evidence type="ECO:0000259" key="2">
    <source>
        <dbReference type="Pfam" id="PF12937"/>
    </source>
</evidence>
<sequence length="131" mass="14620">MATVFSDELYNDEVVSQSENAERSIGSLSDELWLRVLRVGVDGGFLDHKDLCSLSCVSHRLSRLSSSDSVWQRAFHRKFAPPSDEASSYASGAKRKGQYVGATPLESKKRKHSTHGSRHRSLRSRQVVVQS</sequence>
<dbReference type="SUPFAM" id="SSF81383">
    <property type="entry name" value="F-box domain"/>
    <property type="match status" value="1"/>
</dbReference>
<dbReference type="PANTHER" id="PTHR12874:SF9">
    <property type="entry name" value="F-BOX ONLY PROTEIN 48"/>
    <property type="match status" value="1"/>
</dbReference>
<dbReference type="PANTHER" id="PTHR12874">
    <property type="entry name" value="F-BOX ONLY PROTEIN 48-RELATED"/>
    <property type="match status" value="1"/>
</dbReference>
<evidence type="ECO:0000256" key="1">
    <source>
        <dbReference type="SAM" id="MobiDB-lite"/>
    </source>
</evidence>
<gene>
    <name evidence="4" type="primary">LOC112295301</name>
    <name evidence="3" type="ORF">PHYPA_022640</name>
</gene>
<dbReference type="EMBL" id="ABEU02000018">
    <property type="protein sequence ID" value="PNR34742.1"/>
    <property type="molecule type" value="Genomic_DNA"/>
</dbReference>
<organism evidence="3">
    <name type="scientific">Physcomitrium patens</name>
    <name type="common">Spreading-leaved earth moss</name>
    <name type="synonym">Physcomitrella patens</name>
    <dbReference type="NCBI Taxonomy" id="3218"/>
    <lineage>
        <taxon>Eukaryota</taxon>
        <taxon>Viridiplantae</taxon>
        <taxon>Streptophyta</taxon>
        <taxon>Embryophyta</taxon>
        <taxon>Bryophyta</taxon>
        <taxon>Bryophytina</taxon>
        <taxon>Bryopsida</taxon>
        <taxon>Funariidae</taxon>
        <taxon>Funariales</taxon>
        <taxon>Funariaceae</taxon>
        <taxon>Physcomitrium</taxon>
    </lineage>
</organism>
<evidence type="ECO:0000313" key="5">
    <source>
        <dbReference type="Proteomes" id="UP000006727"/>
    </source>
</evidence>
<reference evidence="3 5" key="1">
    <citation type="journal article" date="2008" name="Science">
        <title>The Physcomitrella genome reveals evolutionary insights into the conquest of land by plants.</title>
        <authorList>
            <person name="Rensing S."/>
            <person name="Lang D."/>
            <person name="Zimmer A."/>
            <person name="Terry A."/>
            <person name="Salamov A."/>
            <person name="Shapiro H."/>
            <person name="Nishiyama T."/>
            <person name="Perroud P.-F."/>
            <person name="Lindquist E."/>
            <person name="Kamisugi Y."/>
            <person name="Tanahashi T."/>
            <person name="Sakakibara K."/>
            <person name="Fujita T."/>
            <person name="Oishi K."/>
            <person name="Shin-I T."/>
            <person name="Kuroki Y."/>
            <person name="Toyoda A."/>
            <person name="Suzuki Y."/>
            <person name="Hashimoto A."/>
            <person name="Yamaguchi K."/>
            <person name="Sugano A."/>
            <person name="Kohara Y."/>
            <person name="Fujiyama A."/>
            <person name="Anterola A."/>
            <person name="Aoki S."/>
            <person name="Ashton N."/>
            <person name="Barbazuk W.B."/>
            <person name="Barker E."/>
            <person name="Bennetzen J."/>
            <person name="Bezanilla M."/>
            <person name="Blankenship R."/>
            <person name="Cho S.H."/>
            <person name="Dutcher S."/>
            <person name="Estelle M."/>
            <person name="Fawcett J.A."/>
            <person name="Gundlach H."/>
            <person name="Hanada K."/>
            <person name="Heyl A."/>
            <person name="Hicks K.A."/>
            <person name="Hugh J."/>
            <person name="Lohr M."/>
            <person name="Mayer K."/>
            <person name="Melkozernov A."/>
            <person name="Murata T."/>
            <person name="Nelson D."/>
            <person name="Pils B."/>
            <person name="Prigge M."/>
            <person name="Reiss B."/>
            <person name="Renner T."/>
            <person name="Rombauts S."/>
            <person name="Rushton P."/>
            <person name="Sanderfoot A."/>
            <person name="Schween G."/>
            <person name="Shiu S.-H."/>
            <person name="Stueber K."/>
            <person name="Theodoulou F.L."/>
            <person name="Tu H."/>
            <person name="Van de Peer Y."/>
            <person name="Verrier P.J."/>
            <person name="Waters E."/>
            <person name="Wood A."/>
            <person name="Yang L."/>
            <person name="Cove D."/>
            <person name="Cuming A."/>
            <person name="Hasebe M."/>
            <person name="Lucas S."/>
            <person name="Mishler D.B."/>
            <person name="Reski R."/>
            <person name="Grigoriev I."/>
            <person name="Quatrano R.S."/>
            <person name="Boore J.L."/>
        </authorList>
    </citation>
    <scope>NUCLEOTIDE SEQUENCE [LARGE SCALE GENOMIC DNA]</scope>
    <source>
        <strain evidence="4 5">cv. Gransden 2004</strain>
    </source>
</reference>